<dbReference type="NCBIfam" id="TIGR01536">
    <property type="entry name" value="asn_synth_AEB"/>
    <property type="match status" value="1"/>
</dbReference>
<evidence type="ECO:0000259" key="10">
    <source>
        <dbReference type="PROSITE" id="PS51278"/>
    </source>
</evidence>
<name>A0A1W9L0B7_9BURK</name>
<dbReference type="InterPro" id="IPR001962">
    <property type="entry name" value="Asn_synthase"/>
</dbReference>
<gene>
    <name evidence="11" type="ORF">BWK72_02215</name>
</gene>
<evidence type="ECO:0000313" key="11">
    <source>
        <dbReference type="EMBL" id="OQW90058.1"/>
    </source>
</evidence>
<dbReference type="EMBL" id="MTEI01000001">
    <property type="protein sequence ID" value="OQW90058.1"/>
    <property type="molecule type" value="Genomic_DNA"/>
</dbReference>
<keyword evidence="8" id="KW-0028">Amino-acid biosynthesis</keyword>
<dbReference type="SUPFAM" id="SSF56235">
    <property type="entry name" value="N-terminal nucleophile aminohydrolases (Ntn hydrolases)"/>
    <property type="match status" value="1"/>
</dbReference>
<dbReference type="GO" id="GO:0005524">
    <property type="term" value="F:ATP binding"/>
    <property type="evidence" value="ECO:0007669"/>
    <property type="project" value="UniProtKB-KW"/>
</dbReference>
<evidence type="ECO:0000256" key="9">
    <source>
        <dbReference type="PIRSR" id="PIRSR001589-2"/>
    </source>
</evidence>
<organism evidence="11 12">
    <name type="scientific">Rhodoferax ferrireducens</name>
    <dbReference type="NCBI Taxonomy" id="192843"/>
    <lineage>
        <taxon>Bacteria</taxon>
        <taxon>Pseudomonadati</taxon>
        <taxon>Pseudomonadota</taxon>
        <taxon>Betaproteobacteria</taxon>
        <taxon>Burkholderiales</taxon>
        <taxon>Comamonadaceae</taxon>
        <taxon>Rhodoferax</taxon>
    </lineage>
</organism>
<dbReference type="InterPro" id="IPR033738">
    <property type="entry name" value="AsnB_N"/>
</dbReference>
<dbReference type="GO" id="GO:0005829">
    <property type="term" value="C:cytosol"/>
    <property type="evidence" value="ECO:0007669"/>
    <property type="project" value="TreeGrafter"/>
</dbReference>
<keyword evidence="6 8" id="KW-0315">Glutamine amidotransferase</keyword>
<dbReference type="Gene3D" id="3.60.20.10">
    <property type="entry name" value="Glutamine Phosphoribosylpyrophosphate, subunit 1, domain 1"/>
    <property type="match status" value="1"/>
</dbReference>
<evidence type="ECO:0000256" key="5">
    <source>
        <dbReference type="ARBA" id="ARBA00022840"/>
    </source>
</evidence>
<keyword evidence="4 9" id="KW-0547">Nucleotide-binding</keyword>
<protein>
    <recommendedName>
        <fullName evidence="3">asparagine synthase (glutamine-hydrolyzing)</fullName>
        <ecNumber evidence="3">6.3.5.4</ecNumber>
    </recommendedName>
</protein>
<dbReference type="InterPro" id="IPR017535">
    <property type="entry name" value="Asparagine_synth"/>
</dbReference>
<dbReference type="Pfam" id="PF13537">
    <property type="entry name" value="GATase_7"/>
    <property type="match status" value="1"/>
</dbReference>
<dbReference type="PANTHER" id="PTHR43284">
    <property type="entry name" value="ASPARAGINE SYNTHETASE (GLUTAMINE-HYDROLYZING)"/>
    <property type="match status" value="1"/>
</dbReference>
<dbReference type="InterPro" id="IPR051786">
    <property type="entry name" value="ASN_synthetase/amidase"/>
</dbReference>
<dbReference type="EC" id="6.3.5.4" evidence="3"/>
<comment type="pathway">
    <text evidence="1">Amino-acid biosynthesis; L-asparagine biosynthesis; L-asparagine from L-aspartate (L-Gln route): step 1/1.</text>
</comment>
<accession>A0A1W9L0B7</accession>
<keyword evidence="8" id="KW-0061">Asparagine biosynthesis</keyword>
<dbReference type="Proteomes" id="UP000192505">
    <property type="component" value="Unassembled WGS sequence"/>
</dbReference>
<comment type="caution">
    <text evidence="11">The sequence shown here is derived from an EMBL/GenBank/DDBJ whole genome shotgun (WGS) entry which is preliminary data.</text>
</comment>
<comment type="catalytic activity">
    <reaction evidence="7">
        <text>L-aspartate + L-glutamine + ATP + H2O = L-asparagine + L-glutamate + AMP + diphosphate + H(+)</text>
        <dbReference type="Rhea" id="RHEA:12228"/>
        <dbReference type="ChEBI" id="CHEBI:15377"/>
        <dbReference type="ChEBI" id="CHEBI:15378"/>
        <dbReference type="ChEBI" id="CHEBI:29985"/>
        <dbReference type="ChEBI" id="CHEBI:29991"/>
        <dbReference type="ChEBI" id="CHEBI:30616"/>
        <dbReference type="ChEBI" id="CHEBI:33019"/>
        <dbReference type="ChEBI" id="CHEBI:58048"/>
        <dbReference type="ChEBI" id="CHEBI:58359"/>
        <dbReference type="ChEBI" id="CHEBI:456215"/>
        <dbReference type="EC" id="6.3.5.4"/>
    </reaction>
</comment>
<dbReference type="CDD" id="cd00712">
    <property type="entry name" value="AsnB"/>
    <property type="match status" value="1"/>
</dbReference>
<comment type="similarity">
    <text evidence="2">Belongs to the asparagine synthetase family.</text>
</comment>
<feature type="binding site" evidence="9">
    <location>
        <position position="100"/>
    </location>
    <ligand>
        <name>L-glutamine</name>
        <dbReference type="ChEBI" id="CHEBI:58359"/>
    </ligand>
</feature>
<dbReference type="InterPro" id="IPR029055">
    <property type="entry name" value="Ntn_hydrolases_N"/>
</dbReference>
<feature type="domain" description="Glutamine amidotransferase type-2" evidence="10">
    <location>
        <begin position="2"/>
        <end position="214"/>
    </location>
</feature>
<evidence type="ECO:0000256" key="6">
    <source>
        <dbReference type="ARBA" id="ARBA00022962"/>
    </source>
</evidence>
<dbReference type="GO" id="GO:0006529">
    <property type="term" value="P:asparagine biosynthetic process"/>
    <property type="evidence" value="ECO:0007669"/>
    <property type="project" value="UniProtKB-KW"/>
</dbReference>
<proteinExistence type="inferred from homology"/>
<feature type="active site" description="For GATase activity" evidence="8">
    <location>
        <position position="2"/>
    </location>
</feature>
<evidence type="ECO:0000313" key="12">
    <source>
        <dbReference type="Proteomes" id="UP000192505"/>
    </source>
</evidence>
<feature type="binding site" evidence="9">
    <location>
        <position position="291"/>
    </location>
    <ligand>
        <name>ATP</name>
        <dbReference type="ChEBI" id="CHEBI:30616"/>
    </ligand>
</feature>
<dbReference type="InterPro" id="IPR017932">
    <property type="entry name" value="GATase_2_dom"/>
</dbReference>
<sequence length="595" mass="66768">MCGICGELRFDGKTPDMGAIGRMSDKLARRGPDHAGTYSDGPVALGHRRLSIIDLSAHAHQPMVDATLQLTLVFNGTIYNYRELRTELQGLGYRFFSEGDSEVILKSYHAWGDNCVKRFKGMFAFAIWDQRSGQFFLARDRFGIKPLYLNQDCHRLRFASTLPALLAGGGVDTALDAVALHHHFTLHTVVPAPRTLLKGVRKLAPATTLMFNPDGSVIEQVYWTLDATRPENDLTEGQWLQATRDALGKSVQRRLLAADVPVGVLLSGGLDSSLLVGLLAEHVKDLRTFSIGFEDMGSGTEKADEFEFSDQVAAHFKTRHHQYHIPNSEVLTRLPEAVEQMTEPMASYDVIAFYLLSERVSKDVKVVMSGQGADEVFGGYFWYPEMDAAQGTPLERFSQHYFDRDHSEYLQMITPPFQVDDVTSELVAAELAKPQADEFLDEVWRLDVTTLLVDDPVKRVDNMPMAWGLEVRTPFLDHDLVELAAKMPPALKLKEGGKFPLKAIARGLIPDSVIDRPKGYFPVPALRYVRGAFLDKVRDILLSEACLKRGLYQRDYVDQLLAEPEGPNAFTRINGSKLWHLALLEWWLQVHVDPL</sequence>
<dbReference type="Pfam" id="PF00733">
    <property type="entry name" value="Asn_synthase"/>
    <property type="match status" value="1"/>
</dbReference>
<dbReference type="InterPro" id="IPR006426">
    <property type="entry name" value="Asn_synth_AEB"/>
</dbReference>
<evidence type="ECO:0000256" key="1">
    <source>
        <dbReference type="ARBA" id="ARBA00005187"/>
    </source>
</evidence>
<dbReference type="SUPFAM" id="SSF52402">
    <property type="entry name" value="Adenine nucleotide alpha hydrolases-like"/>
    <property type="match status" value="1"/>
</dbReference>
<evidence type="ECO:0000256" key="7">
    <source>
        <dbReference type="ARBA" id="ARBA00048741"/>
    </source>
</evidence>
<dbReference type="Gene3D" id="3.40.50.620">
    <property type="entry name" value="HUPs"/>
    <property type="match status" value="1"/>
</dbReference>
<dbReference type="PROSITE" id="PS51278">
    <property type="entry name" value="GATASE_TYPE_2"/>
    <property type="match status" value="1"/>
</dbReference>
<dbReference type="GO" id="GO:0004066">
    <property type="term" value="F:asparagine synthase (glutamine-hydrolyzing) activity"/>
    <property type="evidence" value="ECO:0007669"/>
    <property type="project" value="UniProtKB-EC"/>
</dbReference>
<dbReference type="NCBIfam" id="TIGR03104">
    <property type="entry name" value="trio_amidotrans"/>
    <property type="match status" value="1"/>
</dbReference>
<dbReference type="CDD" id="cd01991">
    <property type="entry name" value="Asn_synthase_B_C"/>
    <property type="match status" value="1"/>
</dbReference>
<reference evidence="11 12" key="1">
    <citation type="submission" date="2017-01" db="EMBL/GenBank/DDBJ databases">
        <title>Novel large sulfur bacteria in the metagenomes of groundwater-fed chemosynthetic microbial mats in the Lake Huron basin.</title>
        <authorList>
            <person name="Sharrar A.M."/>
            <person name="Flood B.E."/>
            <person name="Bailey J.V."/>
            <person name="Jones D.S."/>
            <person name="Biddanda B."/>
            <person name="Ruberg S.A."/>
            <person name="Marcus D.N."/>
            <person name="Dick G.J."/>
        </authorList>
    </citation>
    <scope>NUCLEOTIDE SEQUENCE [LARGE SCALE GENOMIC DNA]</scope>
    <source>
        <strain evidence="11">A7</strain>
    </source>
</reference>
<evidence type="ECO:0000256" key="8">
    <source>
        <dbReference type="PIRSR" id="PIRSR001589-1"/>
    </source>
</evidence>
<keyword evidence="5 9" id="KW-0067">ATP-binding</keyword>
<dbReference type="PANTHER" id="PTHR43284:SF1">
    <property type="entry name" value="ASPARAGINE SYNTHETASE"/>
    <property type="match status" value="1"/>
</dbReference>
<evidence type="ECO:0000256" key="3">
    <source>
        <dbReference type="ARBA" id="ARBA00012737"/>
    </source>
</evidence>
<evidence type="ECO:0000256" key="4">
    <source>
        <dbReference type="ARBA" id="ARBA00022741"/>
    </source>
</evidence>
<dbReference type="AlphaFoldDB" id="A0A1W9L0B7"/>
<dbReference type="PIRSF" id="PIRSF001589">
    <property type="entry name" value="Asn_synthetase_glu-h"/>
    <property type="match status" value="1"/>
</dbReference>
<feature type="binding site" evidence="9">
    <location>
        <begin position="369"/>
        <end position="370"/>
    </location>
    <ligand>
        <name>ATP</name>
        <dbReference type="ChEBI" id="CHEBI:30616"/>
    </ligand>
</feature>
<dbReference type="InterPro" id="IPR014729">
    <property type="entry name" value="Rossmann-like_a/b/a_fold"/>
</dbReference>
<feature type="binding site" evidence="9">
    <location>
        <position position="265"/>
    </location>
    <ligand>
        <name>ATP</name>
        <dbReference type="ChEBI" id="CHEBI:30616"/>
    </ligand>
</feature>
<evidence type="ECO:0000256" key="2">
    <source>
        <dbReference type="ARBA" id="ARBA00005752"/>
    </source>
</evidence>